<dbReference type="AlphaFoldDB" id="A0A9J5YAS7"/>
<dbReference type="EMBL" id="JACXVP010000007">
    <property type="protein sequence ID" value="KAG5597819.1"/>
    <property type="molecule type" value="Genomic_DNA"/>
</dbReference>
<protein>
    <submittedName>
        <fullName evidence="1">Uncharacterized protein</fullName>
    </submittedName>
</protein>
<organism evidence="1 2">
    <name type="scientific">Solanum commersonii</name>
    <name type="common">Commerson's wild potato</name>
    <name type="synonym">Commerson's nightshade</name>
    <dbReference type="NCBI Taxonomy" id="4109"/>
    <lineage>
        <taxon>Eukaryota</taxon>
        <taxon>Viridiplantae</taxon>
        <taxon>Streptophyta</taxon>
        <taxon>Embryophyta</taxon>
        <taxon>Tracheophyta</taxon>
        <taxon>Spermatophyta</taxon>
        <taxon>Magnoliopsida</taxon>
        <taxon>eudicotyledons</taxon>
        <taxon>Gunneridae</taxon>
        <taxon>Pentapetalae</taxon>
        <taxon>asterids</taxon>
        <taxon>lamiids</taxon>
        <taxon>Solanales</taxon>
        <taxon>Solanaceae</taxon>
        <taxon>Solanoideae</taxon>
        <taxon>Solaneae</taxon>
        <taxon>Solanum</taxon>
    </lineage>
</organism>
<dbReference type="PANTHER" id="PTHR43651">
    <property type="entry name" value="1,4-ALPHA-GLUCAN-BRANCHING ENZYME"/>
    <property type="match status" value="1"/>
</dbReference>
<dbReference type="OrthoDB" id="1729371at2759"/>
<dbReference type="InterPro" id="IPR017853">
    <property type="entry name" value="GH"/>
</dbReference>
<gene>
    <name evidence="1" type="ORF">H5410_039051</name>
</gene>
<evidence type="ECO:0000313" key="2">
    <source>
        <dbReference type="Proteomes" id="UP000824120"/>
    </source>
</evidence>
<evidence type="ECO:0000313" key="1">
    <source>
        <dbReference type="EMBL" id="KAG5597819.1"/>
    </source>
</evidence>
<name>A0A9J5YAS7_SOLCO</name>
<accession>A0A9J5YAS7</accession>
<dbReference type="SUPFAM" id="SSF51445">
    <property type="entry name" value="(Trans)glycosidases"/>
    <property type="match status" value="1"/>
</dbReference>
<reference evidence="1 2" key="1">
    <citation type="submission" date="2020-09" db="EMBL/GenBank/DDBJ databases">
        <title>De no assembly of potato wild relative species, Solanum commersonii.</title>
        <authorList>
            <person name="Cho K."/>
        </authorList>
    </citation>
    <scope>NUCLEOTIDE SEQUENCE [LARGE SCALE GENOMIC DNA]</scope>
    <source>
        <strain evidence="1">LZ3.2</strain>
        <tissue evidence="1">Leaf</tissue>
    </source>
</reference>
<dbReference type="GO" id="GO:0005975">
    <property type="term" value="P:carbohydrate metabolic process"/>
    <property type="evidence" value="ECO:0007669"/>
    <property type="project" value="InterPro"/>
</dbReference>
<sequence>MEERCERDWEKEKRGERERAKSGREVLPHVKEAGYNAIQIIEVVEHKDYFTVGYRVSHVIRLSPYLLWGLLHGQQGLNLVTGDNAPVTNFYAVSSRYGTPDDFKRLVDEAHGLGLLVFLEIVHSYAAADEMVGLSLFDGTNDCYFHTGIVFKRMFRSTSLPD</sequence>
<dbReference type="GO" id="GO:0003844">
    <property type="term" value="F:1,4-alpha-glucan branching enzyme activity"/>
    <property type="evidence" value="ECO:0007669"/>
    <property type="project" value="TreeGrafter"/>
</dbReference>
<keyword evidence="2" id="KW-1185">Reference proteome</keyword>
<dbReference type="PANTHER" id="PTHR43651:SF4">
    <property type="entry name" value="1,4-ALPHA-GLUCAN-BRANCHING ENZYME 3, CHLOROPLASTIC_AMYLOPLASTIC"/>
    <property type="match status" value="1"/>
</dbReference>
<comment type="caution">
    <text evidence="1">The sequence shown here is derived from an EMBL/GenBank/DDBJ whole genome shotgun (WGS) entry which is preliminary data.</text>
</comment>
<dbReference type="GO" id="GO:0005737">
    <property type="term" value="C:cytoplasm"/>
    <property type="evidence" value="ECO:0007669"/>
    <property type="project" value="TreeGrafter"/>
</dbReference>
<proteinExistence type="predicted"/>
<dbReference type="Gene3D" id="3.20.20.80">
    <property type="entry name" value="Glycosidases"/>
    <property type="match status" value="2"/>
</dbReference>
<dbReference type="Proteomes" id="UP000824120">
    <property type="component" value="Chromosome 7"/>
</dbReference>